<dbReference type="InterPro" id="IPR036038">
    <property type="entry name" value="Aminotransferase-like"/>
</dbReference>
<dbReference type="OrthoDB" id="9805628at2"/>
<dbReference type="Gene3D" id="3.20.10.10">
    <property type="entry name" value="D-amino Acid Aminotransferase, subunit A, domain 2"/>
    <property type="match status" value="1"/>
</dbReference>
<dbReference type="RefSeq" id="WP_008938711.1">
    <property type="nucleotide sequence ID" value="NZ_APAT01000015.1"/>
</dbReference>
<dbReference type="Gene3D" id="3.30.470.10">
    <property type="match status" value="1"/>
</dbReference>
<dbReference type="InterPro" id="IPR050571">
    <property type="entry name" value="Class-IV_PLP-Dep_Aminotrnsfr"/>
</dbReference>
<dbReference type="SUPFAM" id="SSF56752">
    <property type="entry name" value="D-aminoacid aminotransferase-like PLP-dependent enzymes"/>
    <property type="match status" value="1"/>
</dbReference>
<keyword evidence="2" id="KW-0456">Lyase</keyword>
<comment type="similarity">
    <text evidence="1">Belongs to the class-IV pyridoxal-phosphate-dependent aminotransferase family.</text>
</comment>
<dbReference type="InterPro" id="IPR043131">
    <property type="entry name" value="BCAT-like_N"/>
</dbReference>
<dbReference type="InterPro" id="IPR001544">
    <property type="entry name" value="Aminotrans_IV"/>
</dbReference>
<dbReference type="PANTHER" id="PTHR42743">
    <property type="entry name" value="AMINO-ACID AMINOTRANSFERASE"/>
    <property type="match status" value="1"/>
</dbReference>
<organism evidence="2 3">
    <name type="scientific">Marinobacter santoriniensis NKSG1</name>
    <dbReference type="NCBI Taxonomy" id="1288826"/>
    <lineage>
        <taxon>Bacteria</taxon>
        <taxon>Pseudomonadati</taxon>
        <taxon>Pseudomonadota</taxon>
        <taxon>Gammaproteobacteria</taxon>
        <taxon>Pseudomonadales</taxon>
        <taxon>Marinobacteraceae</taxon>
        <taxon>Marinobacter</taxon>
    </lineage>
</organism>
<reference evidence="2 3" key="1">
    <citation type="journal article" date="2013" name="Genome Announc.">
        <title>Genome Sequence of Hydrothermal Arsenic-Respiring Bacterium Marinobacter santoriniensis NKSG1T.</title>
        <authorList>
            <person name="Handley K.M."/>
            <person name="Upton M."/>
            <person name="Beatson S.A."/>
            <person name="Hery M."/>
            <person name="Lloyd J.R."/>
        </authorList>
    </citation>
    <scope>NUCLEOTIDE SEQUENCE [LARGE SCALE GENOMIC DNA]</scope>
    <source>
        <strain evidence="2 3">NKSG1</strain>
    </source>
</reference>
<accession>M7CQ26</accession>
<sequence>MVRIFWAGEDSLPAGDRGAAYGDGLFETILMRGQQGALAARHLERMVRDAARLGIPITRRQLQEAYSQAVNRFGDASAAAPWVLKLVLTRGAGGRGYRPQPGMEPHLHIQASPAPSAPELSGVEADFSRVPLTVNPLLAGIKSLNRLEQVMAAREIQGELFEVIQSNARGELVEGSRTNLLLASDDGWFTPPLADLAVAGVMRQWVLEQLRARGEQVTESPILPEHVLGNGCRGFYLLNSVLGVVPVRRLAEQDLPVDGGLATICDPLQTLE</sequence>
<name>M7CQ26_9GAMM</name>
<dbReference type="InterPro" id="IPR043132">
    <property type="entry name" value="BCAT-like_C"/>
</dbReference>
<dbReference type="Proteomes" id="UP000011960">
    <property type="component" value="Unassembled WGS sequence"/>
</dbReference>
<comment type="caution">
    <text evidence="2">The sequence shown here is derived from an EMBL/GenBank/DDBJ whole genome shotgun (WGS) entry which is preliminary data.</text>
</comment>
<evidence type="ECO:0000256" key="1">
    <source>
        <dbReference type="ARBA" id="ARBA00009320"/>
    </source>
</evidence>
<gene>
    <name evidence="2" type="ORF">MSNKSG1_07843</name>
</gene>
<dbReference type="PANTHER" id="PTHR42743:SF2">
    <property type="entry name" value="AMINODEOXYCHORISMATE LYASE"/>
    <property type="match status" value="1"/>
</dbReference>
<keyword evidence="3" id="KW-1185">Reference proteome</keyword>
<proteinExistence type="inferred from homology"/>
<dbReference type="Pfam" id="PF01063">
    <property type="entry name" value="Aminotran_4"/>
    <property type="match status" value="1"/>
</dbReference>
<dbReference type="AlphaFoldDB" id="M7CQ26"/>
<dbReference type="STRING" id="1288826.MSNKSG1_07843"/>
<evidence type="ECO:0000313" key="3">
    <source>
        <dbReference type="Proteomes" id="UP000011960"/>
    </source>
</evidence>
<dbReference type="GO" id="GO:0005829">
    <property type="term" value="C:cytosol"/>
    <property type="evidence" value="ECO:0007669"/>
    <property type="project" value="TreeGrafter"/>
</dbReference>
<evidence type="ECO:0000313" key="2">
    <source>
        <dbReference type="EMBL" id="EMP55766.1"/>
    </source>
</evidence>
<dbReference type="GO" id="GO:0008696">
    <property type="term" value="F:4-amino-4-deoxychorismate lyase activity"/>
    <property type="evidence" value="ECO:0007669"/>
    <property type="project" value="TreeGrafter"/>
</dbReference>
<dbReference type="GO" id="GO:0008153">
    <property type="term" value="P:4-aminobenzoate biosynthetic process"/>
    <property type="evidence" value="ECO:0007669"/>
    <property type="project" value="TreeGrafter"/>
</dbReference>
<dbReference type="PATRIC" id="fig|1288826.3.peg.1534"/>
<dbReference type="eggNOG" id="COG0115">
    <property type="taxonomic scope" value="Bacteria"/>
</dbReference>
<protein>
    <submittedName>
        <fullName evidence="2">4-amino-4-deoxychorismate lyase</fullName>
    </submittedName>
</protein>
<dbReference type="EMBL" id="APAT01000015">
    <property type="protein sequence ID" value="EMP55766.1"/>
    <property type="molecule type" value="Genomic_DNA"/>
</dbReference>